<evidence type="ECO:0000256" key="11">
    <source>
        <dbReference type="SAM" id="MobiDB-lite"/>
    </source>
</evidence>
<comment type="similarity">
    <text evidence="2 10">Belongs to the glycosyl hydrolase 28 family.</text>
</comment>
<evidence type="ECO:0000256" key="10">
    <source>
        <dbReference type="RuleBase" id="RU361169"/>
    </source>
</evidence>
<keyword evidence="5 10" id="KW-0378">Hydrolase</keyword>
<feature type="compositionally biased region" description="Acidic residues" evidence="11">
    <location>
        <begin position="101"/>
        <end position="113"/>
    </location>
</feature>
<feature type="compositionally biased region" description="Polar residues" evidence="11">
    <location>
        <begin position="531"/>
        <end position="547"/>
    </location>
</feature>
<evidence type="ECO:0000313" key="14">
    <source>
        <dbReference type="EMBL" id="KAJ1685300.1"/>
    </source>
</evidence>
<keyword evidence="8" id="KW-0539">Nucleus</keyword>
<keyword evidence="6" id="KW-0862">Zinc</keyword>
<dbReference type="Pfam" id="PF00295">
    <property type="entry name" value="Glyco_hydro_28"/>
    <property type="match status" value="1"/>
</dbReference>
<dbReference type="InterPro" id="IPR025525">
    <property type="entry name" value="hAT-like_transposase_RNase-H"/>
</dbReference>
<keyword evidence="4" id="KW-0863">Zinc-finger</keyword>
<sequence>MTATLVEAVQLMAKVQFGGNAIITAPGDSPNTDGIVMQGTQHIQITRSIIGTGDDCIAILTDSYDVKINRCTCGPSHGIRNDLQRGQRYPKMADPQRGSVQEEEPDLSDEDDMGLGLNFESREEIERIENDARDGDGTPTPNEPVADSAATTKKRKSRTVKNSIVWEHFDSSEKDEDDFFTATCQPKPSVWEFDQKRSRKNLANMIIGHEYPFNSATHHFLKVFATDLQPCFKMPSRTTLRSDCMTVYEEEKLNLYELLGKMDCKVSFTSDLWTCKGKDMAFMALTCHYIDDNWKLRKRLLTFTPMPSLHTGKHISQAIYDKLVLWNLDKRAFSLVLDNASANDAAIKDLLSKNHFRKNLPCDGQIFHLRCGCHILNLIVQDGLSVMSGEIDAIRDTMKYIRHSQPRMEKFKLAASQVNAPDKKPAYDVQTRWNSTYIMLDLALQLKAAIVSSAYPFVVQMGKDMFLKWNKYWEIGNGVLAIACALDPRCKLAVVEYYFKMMHPEKVQSFMTDLKSCFEDLFNEYLISNNKASQSQPGKSTDASSSGSKEETDTRAGLKNFLNDKKQADPILSELDQYLSEPLDSCNLDDDFDILSWWKLKSPKYPVLSRLARDILAVPISTVASESTFSTAGRTLSPTRSSLNDESIEALVCAQNWLRTAVIGINFNLY</sequence>
<dbReference type="Gene3D" id="2.160.20.10">
    <property type="entry name" value="Single-stranded right-handed beta-helix, Pectin lyase-like"/>
    <property type="match status" value="1"/>
</dbReference>
<dbReference type="GO" id="GO:0004650">
    <property type="term" value="F:polygalacturonase activity"/>
    <property type="evidence" value="ECO:0007669"/>
    <property type="project" value="InterPro"/>
</dbReference>
<keyword evidence="9 10" id="KW-0326">Glycosidase</keyword>
<protein>
    <recommendedName>
        <fullName evidence="16">Transposase</fullName>
    </recommendedName>
</protein>
<evidence type="ECO:0000256" key="3">
    <source>
        <dbReference type="ARBA" id="ARBA00022723"/>
    </source>
</evidence>
<feature type="region of interest" description="Disordered" evidence="11">
    <location>
        <begin position="531"/>
        <end position="559"/>
    </location>
</feature>
<dbReference type="GO" id="GO:0046983">
    <property type="term" value="F:protein dimerization activity"/>
    <property type="evidence" value="ECO:0007669"/>
    <property type="project" value="InterPro"/>
</dbReference>
<organism evidence="14 15">
    <name type="scientific">Rhynchospora breviuscula</name>
    <dbReference type="NCBI Taxonomy" id="2022672"/>
    <lineage>
        <taxon>Eukaryota</taxon>
        <taxon>Viridiplantae</taxon>
        <taxon>Streptophyta</taxon>
        <taxon>Embryophyta</taxon>
        <taxon>Tracheophyta</taxon>
        <taxon>Spermatophyta</taxon>
        <taxon>Magnoliopsida</taxon>
        <taxon>Liliopsida</taxon>
        <taxon>Poales</taxon>
        <taxon>Cyperaceae</taxon>
        <taxon>Cyperoideae</taxon>
        <taxon>Rhynchosporeae</taxon>
        <taxon>Rhynchospora</taxon>
    </lineage>
</organism>
<feature type="region of interest" description="Disordered" evidence="11">
    <location>
        <begin position="129"/>
        <end position="154"/>
    </location>
</feature>
<dbReference type="InterPro" id="IPR000743">
    <property type="entry name" value="Glyco_hydro_28"/>
</dbReference>
<feature type="compositionally biased region" description="Basic and acidic residues" evidence="11">
    <location>
        <begin position="548"/>
        <end position="559"/>
    </location>
</feature>
<dbReference type="PANTHER" id="PTHR46481:SF10">
    <property type="entry name" value="ZINC FINGER BED DOMAIN-CONTAINING PROTEIN 39"/>
    <property type="match status" value="1"/>
</dbReference>
<dbReference type="AlphaFoldDB" id="A0A9P9ZAC1"/>
<dbReference type="InterPro" id="IPR052035">
    <property type="entry name" value="ZnF_BED_domain_contain"/>
</dbReference>
<keyword evidence="7" id="KW-0238">DNA-binding</keyword>
<dbReference type="OrthoDB" id="1745426at2759"/>
<evidence type="ECO:0000256" key="4">
    <source>
        <dbReference type="ARBA" id="ARBA00022771"/>
    </source>
</evidence>
<comment type="caution">
    <text evidence="14">The sequence shown here is derived from an EMBL/GenBank/DDBJ whole genome shotgun (WGS) entry which is preliminary data.</text>
</comment>
<evidence type="ECO:0000256" key="5">
    <source>
        <dbReference type="ARBA" id="ARBA00022801"/>
    </source>
</evidence>
<dbReference type="GO" id="GO:0008270">
    <property type="term" value="F:zinc ion binding"/>
    <property type="evidence" value="ECO:0007669"/>
    <property type="project" value="UniProtKB-KW"/>
</dbReference>
<dbReference type="InterPro" id="IPR011050">
    <property type="entry name" value="Pectin_lyase_fold/virulence"/>
</dbReference>
<feature type="domain" description="HAT C-terminal dimerisation" evidence="12">
    <location>
        <begin position="574"/>
        <end position="658"/>
    </location>
</feature>
<dbReference type="Pfam" id="PF05699">
    <property type="entry name" value="Dimer_Tnp_hAT"/>
    <property type="match status" value="1"/>
</dbReference>
<dbReference type="SUPFAM" id="SSF51126">
    <property type="entry name" value="Pectin lyase-like"/>
    <property type="match status" value="1"/>
</dbReference>
<evidence type="ECO:0000256" key="2">
    <source>
        <dbReference type="ARBA" id="ARBA00008834"/>
    </source>
</evidence>
<accession>A0A9P9ZAC1</accession>
<dbReference type="EMBL" id="JAMQYH010000005">
    <property type="protein sequence ID" value="KAJ1685300.1"/>
    <property type="molecule type" value="Genomic_DNA"/>
</dbReference>
<gene>
    <name evidence="14" type="ORF">LUZ63_016690</name>
</gene>
<reference evidence="14" key="1">
    <citation type="journal article" date="2022" name="Cell">
        <title>Repeat-based holocentromeres influence genome architecture and karyotype evolution.</title>
        <authorList>
            <person name="Hofstatter P.G."/>
            <person name="Thangavel G."/>
            <person name="Lux T."/>
            <person name="Neumann P."/>
            <person name="Vondrak T."/>
            <person name="Novak P."/>
            <person name="Zhang M."/>
            <person name="Costa L."/>
            <person name="Castellani M."/>
            <person name="Scott A."/>
            <person name="Toegelov H."/>
            <person name="Fuchs J."/>
            <person name="Mata-Sucre Y."/>
            <person name="Dias Y."/>
            <person name="Vanzela A.L.L."/>
            <person name="Huettel B."/>
            <person name="Almeida C.C.S."/>
            <person name="Simkova H."/>
            <person name="Souza G."/>
            <person name="Pedrosa-Harand A."/>
            <person name="Macas J."/>
            <person name="Mayer K.F.X."/>
            <person name="Houben A."/>
            <person name="Marques A."/>
        </authorList>
    </citation>
    <scope>NUCLEOTIDE SEQUENCE</scope>
    <source>
        <strain evidence="14">RhyBre1mFocal</strain>
    </source>
</reference>
<evidence type="ECO:0000256" key="6">
    <source>
        <dbReference type="ARBA" id="ARBA00022833"/>
    </source>
</evidence>
<dbReference type="InterPro" id="IPR012334">
    <property type="entry name" value="Pectin_lyas_fold"/>
</dbReference>
<evidence type="ECO:0000259" key="13">
    <source>
        <dbReference type="Pfam" id="PF14372"/>
    </source>
</evidence>
<dbReference type="GO" id="GO:0005975">
    <property type="term" value="P:carbohydrate metabolic process"/>
    <property type="evidence" value="ECO:0007669"/>
    <property type="project" value="InterPro"/>
</dbReference>
<dbReference type="InterPro" id="IPR012337">
    <property type="entry name" value="RNaseH-like_sf"/>
</dbReference>
<dbReference type="PANTHER" id="PTHR46481">
    <property type="entry name" value="ZINC FINGER BED DOMAIN-CONTAINING PROTEIN 4"/>
    <property type="match status" value="1"/>
</dbReference>
<evidence type="ECO:0000256" key="8">
    <source>
        <dbReference type="ARBA" id="ARBA00023242"/>
    </source>
</evidence>
<evidence type="ECO:0000256" key="9">
    <source>
        <dbReference type="ARBA" id="ARBA00023295"/>
    </source>
</evidence>
<dbReference type="SUPFAM" id="SSF53098">
    <property type="entry name" value="Ribonuclease H-like"/>
    <property type="match status" value="1"/>
</dbReference>
<proteinExistence type="inferred from homology"/>
<dbReference type="Pfam" id="PF14372">
    <property type="entry name" value="hAT-like_RNase-H"/>
    <property type="match status" value="1"/>
</dbReference>
<evidence type="ECO:0000313" key="15">
    <source>
        <dbReference type="Proteomes" id="UP001151287"/>
    </source>
</evidence>
<dbReference type="GO" id="GO:0003677">
    <property type="term" value="F:DNA binding"/>
    <property type="evidence" value="ECO:0007669"/>
    <property type="project" value="UniProtKB-KW"/>
</dbReference>
<dbReference type="InterPro" id="IPR008906">
    <property type="entry name" value="HATC_C_dom"/>
</dbReference>
<keyword evidence="15" id="KW-1185">Reference proteome</keyword>
<evidence type="ECO:0000256" key="1">
    <source>
        <dbReference type="ARBA" id="ARBA00004123"/>
    </source>
</evidence>
<evidence type="ECO:0000256" key="7">
    <source>
        <dbReference type="ARBA" id="ARBA00023125"/>
    </source>
</evidence>
<name>A0A9P9ZAC1_9POAL</name>
<feature type="region of interest" description="Disordered" evidence="11">
    <location>
        <begin position="82"/>
        <end position="114"/>
    </location>
</feature>
<feature type="domain" description="hAT-like transposase RNase-H fold" evidence="13">
    <location>
        <begin position="440"/>
        <end position="525"/>
    </location>
</feature>
<evidence type="ECO:0008006" key="16">
    <source>
        <dbReference type="Google" id="ProtNLM"/>
    </source>
</evidence>
<comment type="subcellular location">
    <subcellularLocation>
        <location evidence="1">Nucleus</location>
    </subcellularLocation>
</comment>
<dbReference type="Proteomes" id="UP001151287">
    <property type="component" value="Unassembled WGS sequence"/>
</dbReference>
<keyword evidence="3" id="KW-0479">Metal-binding</keyword>
<evidence type="ECO:0000259" key="12">
    <source>
        <dbReference type="Pfam" id="PF05699"/>
    </source>
</evidence>
<dbReference type="GO" id="GO:0005634">
    <property type="term" value="C:nucleus"/>
    <property type="evidence" value="ECO:0007669"/>
    <property type="project" value="UniProtKB-SubCell"/>
</dbReference>